<comment type="caution">
    <text evidence="2">The sequence shown here is derived from an EMBL/GenBank/DDBJ whole genome shotgun (WGS) entry which is preliminary data.</text>
</comment>
<feature type="compositionally biased region" description="Low complexity" evidence="1">
    <location>
        <begin position="32"/>
        <end position="47"/>
    </location>
</feature>
<organism evidence="2 3">
    <name type="scientific">Austropuccinia psidii MF-1</name>
    <dbReference type="NCBI Taxonomy" id="1389203"/>
    <lineage>
        <taxon>Eukaryota</taxon>
        <taxon>Fungi</taxon>
        <taxon>Dikarya</taxon>
        <taxon>Basidiomycota</taxon>
        <taxon>Pucciniomycotina</taxon>
        <taxon>Pucciniomycetes</taxon>
        <taxon>Pucciniales</taxon>
        <taxon>Sphaerophragmiaceae</taxon>
        <taxon>Austropuccinia</taxon>
    </lineage>
</organism>
<feature type="compositionally biased region" description="Basic and acidic residues" evidence="1">
    <location>
        <begin position="499"/>
        <end position="511"/>
    </location>
</feature>
<accession>A0A9Q3EQE7</accession>
<reference evidence="2" key="1">
    <citation type="submission" date="2021-03" db="EMBL/GenBank/DDBJ databases">
        <title>Draft genome sequence of rust myrtle Austropuccinia psidii MF-1, a brazilian biotype.</title>
        <authorList>
            <person name="Quecine M.C."/>
            <person name="Pachon D.M.R."/>
            <person name="Bonatelli M.L."/>
            <person name="Correr F.H."/>
            <person name="Franceschini L.M."/>
            <person name="Leite T.F."/>
            <person name="Margarido G.R.A."/>
            <person name="Almeida C.A."/>
            <person name="Ferrarezi J.A."/>
            <person name="Labate C.A."/>
        </authorList>
    </citation>
    <scope>NUCLEOTIDE SEQUENCE</scope>
    <source>
        <strain evidence="2">MF-1</strain>
    </source>
</reference>
<feature type="compositionally biased region" description="Polar residues" evidence="1">
    <location>
        <begin position="465"/>
        <end position="484"/>
    </location>
</feature>
<feature type="region of interest" description="Disordered" evidence="1">
    <location>
        <begin position="465"/>
        <end position="521"/>
    </location>
</feature>
<dbReference type="AlphaFoldDB" id="A0A9Q3EQE7"/>
<name>A0A9Q3EQE7_9BASI</name>
<dbReference type="EMBL" id="AVOT02032675">
    <property type="protein sequence ID" value="MBW0526456.1"/>
    <property type="molecule type" value="Genomic_DNA"/>
</dbReference>
<feature type="compositionally biased region" description="Low complexity" evidence="1">
    <location>
        <begin position="424"/>
        <end position="440"/>
    </location>
</feature>
<keyword evidence="3" id="KW-1185">Reference proteome</keyword>
<feature type="compositionally biased region" description="Basic residues" evidence="1">
    <location>
        <begin position="487"/>
        <end position="498"/>
    </location>
</feature>
<feature type="compositionally biased region" description="Polar residues" evidence="1">
    <location>
        <begin position="441"/>
        <end position="451"/>
    </location>
</feature>
<protein>
    <submittedName>
        <fullName evidence="2">Uncharacterized protein</fullName>
    </submittedName>
</protein>
<feature type="region of interest" description="Disordered" evidence="1">
    <location>
        <begin position="422"/>
        <end position="451"/>
    </location>
</feature>
<evidence type="ECO:0000313" key="2">
    <source>
        <dbReference type="EMBL" id="MBW0526456.1"/>
    </source>
</evidence>
<feature type="region of interest" description="Disordered" evidence="1">
    <location>
        <begin position="20"/>
        <end position="60"/>
    </location>
</feature>
<gene>
    <name evidence="2" type="ORF">O181_066171</name>
</gene>
<evidence type="ECO:0000313" key="3">
    <source>
        <dbReference type="Proteomes" id="UP000765509"/>
    </source>
</evidence>
<dbReference type="Proteomes" id="UP000765509">
    <property type="component" value="Unassembled WGS sequence"/>
</dbReference>
<dbReference type="OrthoDB" id="2505225at2759"/>
<proteinExistence type="predicted"/>
<evidence type="ECO:0000256" key="1">
    <source>
        <dbReference type="SAM" id="MobiDB-lite"/>
    </source>
</evidence>
<sequence length="601" mass="70413">MLAKSNHDLSESLKSNLGFYWPPYNQHHQSDHQNQNRNRSSHQNQHRASNSNSDDHDDFVNSKKSINLPIKVLKIFRNLSPQYQNLILNLKNQNQNLNHQEIQNLNQILNQIKFALIDSIHILFTNQELDLNTKKFWNLIHSSHLQSQSWWSKLIDHPNQKFKKKSQSISFNQNIVIDHPIAITFIPCHPLQPSIPFQFHPLAQKKFINLNQIPFNRALSIGFQDTPHSIHHINFNRKNPYPFINLSSHVNTLGIIWIEKPSPTNSNRILFQKTCPDLDLTLLIWPQFNQKFFKLYPNSLPEPPKIPVYHHQIVQLCDGDRLILFTSNYKSHRVHISLQISLKFHWASENHLVELNSINSTNYNSLNHHNHLSQKNLKWSENYLQWPNPCERYPHYLKQPITYAQFMFEPQHDQFINSLEKNQLHQSHSQDIQSHQSQNSKLSHSSTLNDSNQTQLDLEKIHTNHQTNSNENITHQSNLNTKSSKVPLRRTSTRKTNKQKLDHSNPIDHQNHHLPSSTTKSLLPFKRKSSCLSHIDHQSTSLSDHHPSSQTKISVNTKDIDIDITYQPHKKDQIQINKKITPDIHLQTTTTRRSTRRKANS</sequence>